<feature type="transmembrane region" description="Helical" evidence="1">
    <location>
        <begin position="12"/>
        <end position="31"/>
    </location>
</feature>
<dbReference type="AlphaFoldDB" id="A0A484Z8I6"/>
<dbReference type="EMBL" id="CAADIW010000076">
    <property type="protein sequence ID" value="VFS44718.1"/>
    <property type="molecule type" value="Genomic_DNA"/>
</dbReference>
<gene>
    <name evidence="2" type="ORF">NCTC12126_06030</name>
</gene>
<keyword evidence="1" id="KW-0812">Transmembrane</keyword>
<evidence type="ECO:0000313" key="2">
    <source>
        <dbReference type="EMBL" id="VFS44718.1"/>
    </source>
</evidence>
<keyword evidence="1" id="KW-1133">Transmembrane helix</keyword>
<dbReference type="Proteomes" id="UP000351155">
    <property type="component" value="Unassembled WGS sequence"/>
</dbReference>
<evidence type="ECO:0000313" key="3">
    <source>
        <dbReference type="Proteomes" id="UP000351155"/>
    </source>
</evidence>
<name>A0A484Z8I6_9ENTR</name>
<proteinExistence type="predicted"/>
<evidence type="ECO:0000256" key="1">
    <source>
        <dbReference type="SAM" id="Phobius"/>
    </source>
</evidence>
<sequence length="33" mass="3821">MNTVWHDYAVAIIHAMLQGLFSIFRIIYGIVQV</sequence>
<reference evidence="2 3" key="1">
    <citation type="submission" date="2019-03" db="EMBL/GenBank/DDBJ databases">
        <authorList>
            <consortium name="Pathogen Informatics"/>
        </authorList>
    </citation>
    <scope>NUCLEOTIDE SEQUENCE [LARGE SCALE GENOMIC DNA]</scope>
    <source>
        <strain evidence="2 3">NCTC12126</strain>
    </source>
</reference>
<protein>
    <submittedName>
        <fullName evidence="2">Uncharacterized protein</fullName>
    </submittedName>
</protein>
<organism evidence="2 3">
    <name type="scientific">Enterobacter cancerogenus</name>
    <dbReference type="NCBI Taxonomy" id="69218"/>
    <lineage>
        <taxon>Bacteria</taxon>
        <taxon>Pseudomonadati</taxon>
        <taxon>Pseudomonadota</taxon>
        <taxon>Gammaproteobacteria</taxon>
        <taxon>Enterobacterales</taxon>
        <taxon>Enterobacteriaceae</taxon>
        <taxon>Enterobacter</taxon>
        <taxon>Enterobacter cloacae complex</taxon>
    </lineage>
</organism>
<accession>A0A484Z8I6</accession>
<keyword evidence="1" id="KW-0472">Membrane</keyword>